<keyword evidence="2" id="KW-0238">DNA-binding</keyword>
<name>A0A318ELY3_9FIRM</name>
<evidence type="ECO:0000256" key="2">
    <source>
        <dbReference type="ARBA" id="ARBA00023125"/>
    </source>
</evidence>
<protein>
    <submittedName>
        <fullName evidence="5">LacI family transcriptional regulator</fullName>
    </submittedName>
</protein>
<dbReference type="InterPro" id="IPR000843">
    <property type="entry name" value="HTH_LacI"/>
</dbReference>
<reference evidence="5 6" key="1">
    <citation type="submission" date="2018-05" db="EMBL/GenBank/DDBJ databases">
        <title>Genomic Encyclopedia of Type Strains, Phase IV (KMG-IV): sequencing the most valuable type-strain genomes for metagenomic binning, comparative biology and taxonomic classification.</title>
        <authorList>
            <person name="Goeker M."/>
        </authorList>
    </citation>
    <scope>NUCLEOTIDE SEQUENCE [LARGE SCALE GENOMIC DNA]</scope>
    <source>
        <strain evidence="5 6">DSM 28816</strain>
    </source>
</reference>
<dbReference type="EMBL" id="QICS01000005">
    <property type="protein sequence ID" value="PXV90277.1"/>
    <property type="molecule type" value="Genomic_DNA"/>
</dbReference>
<dbReference type="CDD" id="cd01392">
    <property type="entry name" value="HTH_LacI"/>
    <property type="match status" value="1"/>
</dbReference>
<feature type="domain" description="HTH lacI-type" evidence="4">
    <location>
        <begin position="1"/>
        <end position="55"/>
    </location>
</feature>
<dbReference type="Pfam" id="PF00356">
    <property type="entry name" value="LacI"/>
    <property type="match status" value="1"/>
</dbReference>
<dbReference type="PANTHER" id="PTHR30146">
    <property type="entry name" value="LACI-RELATED TRANSCRIPTIONAL REPRESSOR"/>
    <property type="match status" value="1"/>
</dbReference>
<evidence type="ECO:0000256" key="1">
    <source>
        <dbReference type="ARBA" id="ARBA00023015"/>
    </source>
</evidence>
<keyword evidence="3" id="KW-0804">Transcription</keyword>
<dbReference type="InterPro" id="IPR010982">
    <property type="entry name" value="Lambda_DNA-bd_dom_sf"/>
</dbReference>
<accession>A0A318ELY3</accession>
<dbReference type="PROSITE" id="PS50932">
    <property type="entry name" value="HTH_LACI_2"/>
    <property type="match status" value="1"/>
</dbReference>
<dbReference type="SUPFAM" id="SSF47413">
    <property type="entry name" value="lambda repressor-like DNA-binding domains"/>
    <property type="match status" value="1"/>
</dbReference>
<evidence type="ECO:0000313" key="5">
    <source>
        <dbReference type="EMBL" id="PXV90277.1"/>
    </source>
</evidence>
<organism evidence="5 6">
    <name type="scientific">Lachnotalea glycerini</name>
    <dbReference type="NCBI Taxonomy" id="1763509"/>
    <lineage>
        <taxon>Bacteria</taxon>
        <taxon>Bacillati</taxon>
        <taxon>Bacillota</taxon>
        <taxon>Clostridia</taxon>
        <taxon>Lachnospirales</taxon>
        <taxon>Lachnospiraceae</taxon>
        <taxon>Lachnotalea</taxon>
    </lineage>
</organism>
<comment type="caution">
    <text evidence="5">The sequence shown here is derived from an EMBL/GenBank/DDBJ whole genome shotgun (WGS) entry which is preliminary data.</text>
</comment>
<evidence type="ECO:0000313" key="6">
    <source>
        <dbReference type="Proteomes" id="UP000247523"/>
    </source>
</evidence>
<dbReference type="Gene3D" id="1.10.260.40">
    <property type="entry name" value="lambda repressor-like DNA-binding domains"/>
    <property type="match status" value="1"/>
</dbReference>
<dbReference type="AlphaFoldDB" id="A0A318ELY3"/>
<gene>
    <name evidence="5" type="ORF">C8E03_105186</name>
</gene>
<proteinExistence type="predicted"/>
<dbReference type="PRINTS" id="PR00036">
    <property type="entry name" value="HTHLACI"/>
</dbReference>
<dbReference type="Gene3D" id="3.40.50.2300">
    <property type="match status" value="2"/>
</dbReference>
<dbReference type="Pfam" id="PF13377">
    <property type="entry name" value="Peripla_BP_3"/>
    <property type="match status" value="1"/>
</dbReference>
<dbReference type="GO" id="GO:0003700">
    <property type="term" value="F:DNA-binding transcription factor activity"/>
    <property type="evidence" value="ECO:0007669"/>
    <property type="project" value="TreeGrafter"/>
</dbReference>
<keyword evidence="1" id="KW-0805">Transcription regulation</keyword>
<dbReference type="PANTHER" id="PTHR30146:SF109">
    <property type="entry name" value="HTH-TYPE TRANSCRIPTIONAL REGULATOR GALS"/>
    <property type="match status" value="1"/>
</dbReference>
<dbReference type="CDD" id="cd06267">
    <property type="entry name" value="PBP1_LacI_sugar_binding-like"/>
    <property type="match status" value="1"/>
</dbReference>
<evidence type="ECO:0000259" key="4">
    <source>
        <dbReference type="PROSITE" id="PS50932"/>
    </source>
</evidence>
<dbReference type="SUPFAM" id="SSF53822">
    <property type="entry name" value="Periplasmic binding protein-like I"/>
    <property type="match status" value="1"/>
</dbReference>
<sequence length="333" mass="36680">MNIYDVSKAAGVSIATVSRVINGNSNVSEKTKQKVLTVIDEYGYTPNAFARGLGLNTMQTIGIMCPDSSDPYLADAIYYLERELRQNDYDSILCCTGYQLATKEKYLKLLLSKRVDAVILIGSSFIEPNDKNNKYIYDASKEAPVILINGSLEGANIYSTVCDDYQAVYDSVTSLIQSGRKQIMYLFHSLSYSGIRKLEGYKAAILKGGMNLDETYIKQCFGTIHEAKNYLIKLNQDGFNFDAVVTSDDSLAVSALKYAKACSLSVPDDLSIIGYNNSIMAQCCEPELTSVDNKVETACINAVTTLMRVFSGNNVPAKTMFSADIVKRGTTRF</sequence>
<dbReference type="InterPro" id="IPR046335">
    <property type="entry name" value="LacI/GalR-like_sensor"/>
</dbReference>
<dbReference type="RefSeq" id="WP_110291138.1">
    <property type="nucleotide sequence ID" value="NZ_QICS01000005.1"/>
</dbReference>
<dbReference type="GO" id="GO:0000976">
    <property type="term" value="F:transcription cis-regulatory region binding"/>
    <property type="evidence" value="ECO:0007669"/>
    <property type="project" value="TreeGrafter"/>
</dbReference>
<dbReference type="SMART" id="SM00354">
    <property type="entry name" value="HTH_LACI"/>
    <property type="match status" value="1"/>
</dbReference>
<dbReference type="InterPro" id="IPR028082">
    <property type="entry name" value="Peripla_BP_I"/>
</dbReference>
<dbReference type="Proteomes" id="UP000247523">
    <property type="component" value="Unassembled WGS sequence"/>
</dbReference>
<evidence type="ECO:0000256" key="3">
    <source>
        <dbReference type="ARBA" id="ARBA00023163"/>
    </source>
</evidence>